<dbReference type="GO" id="GO:0030425">
    <property type="term" value="C:dendrite"/>
    <property type="evidence" value="ECO:0007669"/>
    <property type="project" value="TreeGrafter"/>
</dbReference>
<evidence type="ECO:0000256" key="5">
    <source>
        <dbReference type="ARBA" id="ARBA00023306"/>
    </source>
</evidence>
<dbReference type="PANTHER" id="PTHR15564">
    <property type="entry name" value="MACPF DOMAIN-CONTAINING PROTEIN"/>
    <property type="match status" value="1"/>
</dbReference>
<proteinExistence type="inferred from homology"/>
<name>A0AAV7TBB0_PLEWA</name>
<dbReference type="Proteomes" id="UP001066276">
    <property type="component" value="Chromosome 4_1"/>
</dbReference>
<dbReference type="GO" id="GO:0045666">
    <property type="term" value="P:positive regulation of neuron differentiation"/>
    <property type="evidence" value="ECO:0007669"/>
    <property type="project" value="InterPro"/>
</dbReference>
<feature type="region of interest" description="Disordered" evidence="6">
    <location>
        <begin position="1"/>
        <end position="43"/>
    </location>
</feature>
<dbReference type="Pfam" id="PF25415">
    <property type="entry name" value="EGF_BRNP1-3"/>
    <property type="match status" value="1"/>
</dbReference>
<comment type="similarity">
    <text evidence="1">Belongs to the BRINP family.</text>
</comment>
<dbReference type="SUPFAM" id="SSF57184">
    <property type="entry name" value="Growth factor receptor domain"/>
    <property type="match status" value="1"/>
</dbReference>
<evidence type="ECO:0000256" key="3">
    <source>
        <dbReference type="ARBA" id="ARBA00022810"/>
    </source>
</evidence>
<dbReference type="InterPro" id="IPR057450">
    <property type="entry name" value="BRINP_EGF"/>
</dbReference>
<reference evidence="8" key="1">
    <citation type="journal article" date="2022" name="bioRxiv">
        <title>Sequencing and chromosome-scale assembly of the giantPleurodeles waltlgenome.</title>
        <authorList>
            <person name="Brown T."/>
            <person name="Elewa A."/>
            <person name="Iarovenko S."/>
            <person name="Subramanian E."/>
            <person name="Araus A.J."/>
            <person name="Petzold A."/>
            <person name="Susuki M."/>
            <person name="Suzuki K.-i.T."/>
            <person name="Hayashi T."/>
            <person name="Toyoda A."/>
            <person name="Oliveira C."/>
            <person name="Osipova E."/>
            <person name="Leigh N.D."/>
            <person name="Simon A."/>
            <person name="Yun M.H."/>
        </authorList>
    </citation>
    <scope>NUCLEOTIDE SEQUENCE</scope>
    <source>
        <strain evidence="8">20211129_DDA</strain>
        <tissue evidence="8">Liver</tissue>
    </source>
</reference>
<keyword evidence="4" id="KW-0325">Glycoprotein</keyword>
<dbReference type="InterPro" id="IPR009030">
    <property type="entry name" value="Growth_fac_rcpt_cys_sf"/>
</dbReference>
<keyword evidence="3" id="KW-0338">Growth arrest</keyword>
<dbReference type="PANTHER" id="PTHR15564:SF8">
    <property type="entry name" value="BMP_RETINOIC ACID-INDUCIBLE NEURAL-SPECIFIC PROTEIN 2"/>
    <property type="match status" value="1"/>
</dbReference>
<dbReference type="GO" id="GO:0045930">
    <property type="term" value="P:negative regulation of mitotic cell cycle"/>
    <property type="evidence" value="ECO:0007669"/>
    <property type="project" value="InterPro"/>
</dbReference>
<comment type="caution">
    <text evidence="8">The sequence shown here is derived from an EMBL/GenBank/DDBJ whole genome shotgun (WGS) entry which is preliminary data.</text>
</comment>
<evidence type="ECO:0000256" key="4">
    <source>
        <dbReference type="ARBA" id="ARBA00023180"/>
    </source>
</evidence>
<dbReference type="InterPro" id="IPR033237">
    <property type="entry name" value="BRINP"/>
</dbReference>
<evidence type="ECO:0000259" key="7">
    <source>
        <dbReference type="SMART" id="SM00457"/>
    </source>
</evidence>
<gene>
    <name evidence="8" type="ORF">NDU88_005003</name>
</gene>
<dbReference type="GO" id="GO:0005737">
    <property type="term" value="C:cytoplasm"/>
    <property type="evidence" value="ECO:0007669"/>
    <property type="project" value="TreeGrafter"/>
</dbReference>
<keyword evidence="2" id="KW-0732">Signal</keyword>
<organism evidence="8 9">
    <name type="scientific">Pleurodeles waltl</name>
    <name type="common">Iberian ribbed newt</name>
    <dbReference type="NCBI Taxonomy" id="8319"/>
    <lineage>
        <taxon>Eukaryota</taxon>
        <taxon>Metazoa</taxon>
        <taxon>Chordata</taxon>
        <taxon>Craniata</taxon>
        <taxon>Vertebrata</taxon>
        <taxon>Euteleostomi</taxon>
        <taxon>Amphibia</taxon>
        <taxon>Batrachia</taxon>
        <taxon>Caudata</taxon>
        <taxon>Salamandroidea</taxon>
        <taxon>Salamandridae</taxon>
        <taxon>Pleurodelinae</taxon>
        <taxon>Pleurodeles</taxon>
    </lineage>
</organism>
<evidence type="ECO:0000256" key="2">
    <source>
        <dbReference type="ARBA" id="ARBA00022729"/>
    </source>
</evidence>
<dbReference type="SMART" id="SM00457">
    <property type="entry name" value="MACPF"/>
    <property type="match status" value="1"/>
</dbReference>
<dbReference type="EMBL" id="JANPWB010000007">
    <property type="protein sequence ID" value="KAJ1173162.1"/>
    <property type="molecule type" value="Genomic_DNA"/>
</dbReference>
<accession>A0AAV7TBB0</accession>
<feature type="compositionally biased region" description="Basic and acidic residues" evidence="6">
    <location>
        <begin position="256"/>
        <end position="266"/>
    </location>
</feature>
<dbReference type="InterPro" id="IPR020864">
    <property type="entry name" value="MACPF"/>
</dbReference>
<keyword evidence="5" id="KW-0131">Cell cycle</keyword>
<evidence type="ECO:0000313" key="9">
    <source>
        <dbReference type="Proteomes" id="UP001066276"/>
    </source>
</evidence>
<feature type="region of interest" description="Disordered" evidence="6">
    <location>
        <begin position="235"/>
        <end position="267"/>
    </location>
</feature>
<evidence type="ECO:0000313" key="8">
    <source>
        <dbReference type="EMBL" id="KAJ1173162.1"/>
    </source>
</evidence>
<feature type="domain" description="MACPF" evidence="7">
    <location>
        <begin position="311"/>
        <end position="493"/>
    </location>
</feature>
<dbReference type="GO" id="GO:0043025">
    <property type="term" value="C:neuronal cell body"/>
    <property type="evidence" value="ECO:0007669"/>
    <property type="project" value="TreeGrafter"/>
</dbReference>
<dbReference type="Pfam" id="PF19052">
    <property type="entry name" value="BRINP_C"/>
    <property type="match status" value="1"/>
</dbReference>
<dbReference type="GO" id="GO:0007399">
    <property type="term" value="P:nervous system development"/>
    <property type="evidence" value="ECO:0007669"/>
    <property type="project" value="TreeGrafter"/>
</dbReference>
<sequence>MRAGGGIDGGPSVSCQRSGSRRQVRGGAAEPGQVLRSRAKTPRAVAIPVAGAADLRAQTGLSAAPSVVGRQHAASCPTRSDRRRSQPTEGSAPGTAVRTGATVPCGVRACGEGGTPVNTEEDECTESRRCHQARKGTCKGSGEAGESVSVQELPRLLPGQLAATRERDVHARALGLHLIVQRHKSRFECWQRYSVFVASRHIADGHAGTRRNPAARRIAPKSDRLHTPLTASWRRRGRPERERAPLGEIMKTPPLQEKDDTAEDRSLQNAAAARVSLDWLLTDRGPFHRSQEYTDFVERHRQGFTTRYKIYREFGRWRVNNLVLERKDIFALPLPLAPEFVRNIRLLGRRPTMEQITETLIKKYGTHFLLSATLGGEESLSIFVDKQRLSRKLGGKNSSLVTLEALHQLAASYFIDRESTLRRLHHIQIATAAIKVTETRTGPLGCSNYDNLDSVSSILVESPENRVQLLGLQVLLPSFLRERFVRAALSYIACNSQGELICSQRDCWCRCHPDRPNCNCPEGDILSMEASLRQIRDIWANQNKEFEESGQFQSFLRRLPGDRFMNSTAVSQFWAMDPHLTHRYEQLVANLRLLLTKAQRIIRRLFTLCKRCHRQPHVKLLRERPLSYWWSRVQSLLYCSTSGFQGTFLEHSKSCVCPYKQVLCQGPIPCTLGDGSACASCETEDVSRCSSCNIGYVAIHGQCRPEVADAPESYLGLEADLPDLELKYLLQRRDPRILPANAIFISNDLRLGVWFDPSWRKRMLLTFKSNKYRPGLLHILLGISLQVCLTKNSTLEPIMAIYVNPFGGSHSESWFMPVGEGRYPDWERTKVDSSSQCQNWTLTLGNRWKSFFETVHVYLRSRIKVEDESTNQTFYYEPLEAPDPSRNLGYMKINSLQVFGYSLPFDQQAIRDLTLQVEYPYTSDPQDRVMMELLELRDRVNSLSPPGPTRLDFFTCLLRHRLKLPINEVGRIQSSLRAFNARLPNSVEYETAKLCS</sequence>
<dbReference type="InterPro" id="IPR057671">
    <property type="entry name" value="BRINP_C"/>
</dbReference>
<dbReference type="Pfam" id="PF01823">
    <property type="entry name" value="MACPF"/>
    <property type="match status" value="1"/>
</dbReference>
<dbReference type="AlphaFoldDB" id="A0AAV7TBB0"/>
<evidence type="ECO:0000256" key="6">
    <source>
        <dbReference type="SAM" id="MobiDB-lite"/>
    </source>
</evidence>
<feature type="region of interest" description="Disordered" evidence="6">
    <location>
        <begin position="63"/>
        <end position="99"/>
    </location>
</feature>
<dbReference type="GO" id="GO:0071300">
    <property type="term" value="P:cellular response to retinoic acid"/>
    <property type="evidence" value="ECO:0007669"/>
    <property type="project" value="TreeGrafter"/>
</dbReference>
<evidence type="ECO:0000256" key="1">
    <source>
        <dbReference type="ARBA" id="ARBA00010360"/>
    </source>
</evidence>
<protein>
    <recommendedName>
        <fullName evidence="7">MACPF domain-containing protein</fullName>
    </recommendedName>
</protein>
<keyword evidence="9" id="KW-1185">Reference proteome</keyword>